<organism evidence="2 3">
    <name type="scientific">Desulfoluna butyratoxydans</name>
    <dbReference type="NCBI Taxonomy" id="231438"/>
    <lineage>
        <taxon>Bacteria</taxon>
        <taxon>Pseudomonadati</taxon>
        <taxon>Thermodesulfobacteriota</taxon>
        <taxon>Desulfobacteria</taxon>
        <taxon>Desulfobacterales</taxon>
        <taxon>Desulfolunaceae</taxon>
        <taxon>Desulfoluna</taxon>
    </lineage>
</organism>
<keyword evidence="2" id="KW-0489">Methyltransferase</keyword>
<keyword evidence="3" id="KW-1185">Reference proteome</keyword>
<dbReference type="Proteomes" id="UP000507962">
    <property type="component" value="Unassembled WGS sequence"/>
</dbReference>
<feature type="domain" description="Methyltransferase" evidence="1">
    <location>
        <begin position="66"/>
        <end position="155"/>
    </location>
</feature>
<sequence length="233" mass="25725">MKTRNISALEPFGNALLAYWRGDRGARLDHEYRSGRVASIPVSEFFRNPEAFYPTEKVLPWCRGRILVVGAGGGVHAVTLQESGHKVTAVEVNPQAVEILSERGITDIRQCDFFEMPEEAFDTILMLGHTIGICETISRIPVLLSTCTSLLAPGGQLLANSVDDSLSQGATDSPGYPGELEFRLSFKGQSGPWMRWLHVDFGTLSEKASDCGWNTERLEKTKNGEFLARLTHI</sequence>
<dbReference type="GO" id="GO:0032259">
    <property type="term" value="P:methylation"/>
    <property type="evidence" value="ECO:0007669"/>
    <property type="project" value="UniProtKB-KW"/>
</dbReference>
<evidence type="ECO:0000313" key="3">
    <source>
        <dbReference type="Proteomes" id="UP000507962"/>
    </source>
</evidence>
<keyword evidence="2" id="KW-0808">Transferase</keyword>
<dbReference type="SUPFAM" id="SSF53335">
    <property type="entry name" value="S-adenosyl-L-methionine-dependent methyltransferases"/>
    <property type="match status" value="1"/>
</dbReference>
<evidence type="ECO:0000259" key="1">
    <source>
        <dbReference type="Pfam" id="PF13649"/>
    </source>
</evidence>
<accession>A0A4U8YIL4</accession>
<dbReference type="InterPro" id="IPR029063">
    <property type="entry name" value="SAM-dependent_MTases_sf"/>
</dbReference>
<name>A0A4U8YIL4_9BACT</name>
<reference evidence="2 3" key="1">
    <citation type="submission" date="2019-03" db="EMBL/GenBank/DDBJ databases">
        <authorList>
            <person name="Nijsse B."/>
        </authorList>
    </citation>
    <scope>NUCLEOTIDE SEQUENCE [LARGE SCALE GENOMIC DNA]</scope>
    <source>
        <strain evidence="2">Desulfoluna butyratoxydans MSL71</strain>
    </source>
</reference>
<dbReference type="InterPro" id="IPR041698">
    <property type="entry name" value="Methyltransf_25"/>
</dbReference>
<dbReference type="CDD" id="cd02440">
    <property type="entry name" value="AdoMet_MTases"/>
    <property type="match status" value="1"/>
</dbReference>
<protein>
    <submittedName>
        <fullName evidence="2">S-adenosyl-l-methionine-dependent methyltransferase</fullName>
    </submittedName>
</protein>
<dbReference type="Gene3D" id="3.40.50.150">
    <property type="entry name" value="Vaccinia Virus protein VP39"/>
    <property type="match status" value="1"/>
</dbReference>
<proteinExistence type="predicted"/>
<dbReference type="GO" id="GO:0008168">
    <property type="term" value="F:methyltransferase activity"/>
    <property type="evidence" value="ECO:0007669"/>
    <property type="project" value="UniProtKB-KW"/>
</dbReference>
<dbReference type="Pfam" id="PF13649">
    <property type="entry name" value="Methyltransf_25"/>
    <property type="match status" value="1"/>
</dbReference>
<dbReference type="RefSeq" id="WP_180137008.1">
    <property type="nucleotide sequence ID" value="NZ_CAADHO010000001.1"/>
</dbReference>
<gene>
    <name evidence="2" type="ORF">MSL71_4200</name>
</gene>
<evidence type="ECO:0000313" key="2">
    <source>
        <dbReference type="EMBL" id="VFQ42799.1"/>
    </source>
</evidence>
<dbReference type="EMBL" id="CAADHO010000001">
    <property type="protein sequence ID" value="VFQ42799.1"/>
    <property type="molecule type" value="Genomic_DNA"/>
</dbReference>
<dbReference type="AlphaFoldDB" id="A0A4U8YIL4"/>